<keyword evidence="6" id="KW-0472">Membrane</keyword>
<dbReference type="RefSeq" id="XP_041439611.1">
    <property type="nucleotide sequence ID" value="XM_041583677.1"/>
</dbReference>
<dbReference type="PANTHER" id="PTHR44888:SF1">
    <property type="entry name" value="HEPACAM FAMILY MEMBER 2"/>
    <property type="match status" value="1"/>
</dbReference>
<dbReference type="InterPro" id="IPR052280">
    <property type="entry name" value="HEPACAM_domain"/>
</dbReference>
<evidence type="ECO:0000256" key="6">
    <source>
        <dbReference type="ARBA" id="ARBA00023136"/>
    </source>
</evidence>
<dbReference type="AlphaFoldDB" id="A0A1L8HSM1"/>
<protein>
    <submittedName>
        <fullName evidence="13">Hepatocyte cell adhesion molecule</fullName>
    </submittedName>
</protein>
<evidence type="ECO:0000256" key="2">
    <source>
        <dbReference type="ARBA" id="ARBA00022490"/>
    </source>
</evidence>
<dbReference type="PANTHER" id="PTHR44888">
    <property type="entry name" value="HEPACAM FAMILY MEMBER 2-RELATED"/>
    <property type="match status" value="1"/>
</dbReference>
<dbReference type="GeneID" id="108719395"/>
<comment type="subcellular location">
    <subcellularLocation>
        <location evidence="1">Cytoplasm</location>
    </subcellularLocation>
    <subcellularLocation>
        <location evidence="10">Endomembrane system</location>
        <topology evidence="10">Single-pass type I membrane protein</topology>
    </subcellularLocation>
</comment>
<evidence type="ECO:0000256" key="10">
    <source>
        <dbReference type="ARBA" id="ARBA00046288"/>
    </source>
</evidence>
<evidence type="ECO:0000313" key="13">
    <source>
        <dbReference type="RefSeq" id="XP_041439611.1"/>
    </source>
</evidence>
<keyword evidence="5" id="KW-1133">Transmembrane helix</keyword>
<dbReference type="KEGG" id="xla:108719395"/>
<evidence type="ECO:0000256" key="4">
    <source>
        <dbReference type="ARBA" id="ARBA00022729"/>
    </source>
</evidence>
<evidence type="ECO:0000313" key="12">
    <source>
        <dbReference type="Proteomes" id="UP000186698"/>
    </source>
</evidence>
<evidence type="ECO:0000256" key="3">
    <source>
        <dbReference type="ARBA" id="ARBA00022692"/>
    </source>
</evidence>
<evidence type="ECO:0000256" key="5">
    <source>
        <dbReference type="ARBA" id="ARBA00022989"/>
    </source>
</evidence>
<keyword evidence="8" id="KW-0325">Glycoprotein</keyword>
<dbReference type="OrthoDB" id="6353782at2759"/>
<dbReference type="PaxDb" id="8355-A0A1L8HSM1"/>
<evidence type="ECO:0000256" key="8">
    <source>
        <dbReference type="ARBA" id="ARBA00023180"/>
    </source>
</evidence>
<dbReference type="SUPFAM" id="SSF48726">
    <property type="entry name" value="Immunoglobulin"/>
    <property type="match status" value="1"/>
</dbReference>
<dbReference type="GO" id="GO:0005737">
    <property type="term" value="C:cytoplasm"/>
    <property type="evidence" value="ECO:0007669"/>
    <property type="project" value="UniProtKB-SubCell"/>
</dbReference>
<dbReference type="InterPro" id="IPR013106">
    <property type="entry name" value="Ig_V-set"/>
</dbReference>
<dbReference type="InterPro" id="IPR036179">
    <property type="entry name" value="Ig-like_dom_sf"/>
</dbReference>
<organism evidence="12 13">
    <name type="scientific">Xenopus laevis</name>
    <name type="common">African clawed frog</name>
    <dbReference type="NCBI Taxonomy" id="8355"/>
    <lineage>
        <taxon>Eukaryota</taxon>
        <taxon>Metazoa</taxon>
        <taxon>Chordata</taxon>
        <taxon>Craniata</taxon>
        <taxon>Vertebrata</taxon>
        <taxon>Euteleostomi</taxon>
        <taxon>Amphibia</taxon>
        <taxon>Batrachia</taxon>
        <taxon>Anura</taxon>
        <taxon>Pipoidea</taxon>
        <taxon>Pipidae</taxon>
        <taxon>Xenopodinae</taxon>
        <taxon>Xenopus</taxon>
        <taxon>Xenopus</taxon>
    </lineage>
</organism>
<dbReference type="InterPro" id="IPR013783">
    <property type="entry name" value="Ig-like_fold"/>
</dbReference>
<feature type="domain" description="Immunoglobulin V-set" evidence="11">
    <location>
        <begin position="32"/>
        <end position="140"/>
    </location>
</feature>
<evidence type="ECO:0000256" key="1">
    <source>
        <dbReference type="ARBA" id="ARBA00004496"/>
    </source>
</evidence>
<dbReference type="GO" id="GO:0012505">
    <property type="term" value="C:endomembrane system"/>
    <property type="evidence" value="ECO:0007669"/>
    <property type="project" value="UniProtKB-SubCell"/>
</dbReference>
<keyword evidence="12" id="KW-1185">Reference proteome</keyword>
<dbReference type="Proteomes" id="UP000186698">
    <property type="component" value="Chromosome 1L"/>
</dbReference>
<keyword evidence="4" id="KW-0732">Signal</keyword>
<name>A0A1L8HSM1_XENLA</name>
<keyword evidence="2" id="KW-0963">Cytoplasm</keyword>
<evidence type="ECO:0000256" key="7">
    <source>
        <dbReference type="ARBA" id="ARBA00023157"/>
    </source>
</evidence>
<accession>A0A1L8HSM1</accession>
<keyword evidence="3" id="KW-0812">Transmembrane</keyword>
<evidence type="ECO:0000256" key="9">
    <source>
        <dbReference type="ARBA" id="ARBA00023319"/>
    </source>
</evidence>
<dbReference type="Pfam" id="PF07686">
    <property type="entry name" value="V-set"/>
    <property type="match status" value="1"/>
</dbReference>
<gene>
    <name evidence="13" type="primary">LOC108719395</name>
</gene>
<dbReference type="Gene3D" id="2.60.40.10">
    <property type="entry name" value="Immunoglobulins"/>
    <property type="match status" value="1"/>
</dbReference>
<evidence type="ECO:0000259" key="11">
    <source>
        <dbReference type="Pfam" id="PF07686"/>
    </source>
</evidence>
<keyword evidence="7" id="KW-1015">Disulfide bond</keyword>
<sequence length="230" mass="25600">MSVPGVALLLLRLFIITGSCEALNISASQPHVRGTRNNSLLLSTTYNFPPETNWIQIKWELLEPKTELVRCSIHKPNSASEEESLRIKTFPPEGFEGRMQIIPENGSLVIRHLTQSDNGVYQVTLRDSKIVVSTTINVTVEDPVKSTSSVLEHAPVIPNNTETRMENQMAPYCFCTSNSSSISMPTSAGIVLGSRIFTILFTLAVFFGLGSDKKPPRRYIRKYYGPRGIQ</sequence>
<proteinExistence type="predicted"/>
<keyword evidence="9" id="KW-0393">Immunoglobulin domain</keyword>
<reference evidence="13" key="1">
    <citation type="submission" date="2025-08" db="UniProtKB">
        <authorList>
            <consortium name="RefSeq"/>
        </authorList>
    </citation>
    <scope>IDENTIFICATION</scope>
    <source>
        <strain evidence="13">J_2021</strain>
        <tissue evidence="13">Erythrocytes</tissue>
    </source>
</reference>
<dbReference type="OMA" id="NNTETEM"/>